<feature type="domain" description="AB hydrolase-1" evidence="1">
    <location>
        <begin position="34"/>
        <end position="243"/>
    </location>
</feature>
<dbReference type="PANTHER" id="PTHR43194:SF5">
    <property type="entry name" value="PIMELOYL-[ACYL-CARRIER PROTEIN] METHYL ESTER ESTERASE"/>
    <property type="match status" value="1"/>
</dbReference>
<accession>A0ABN3PF50</accession>
<comment type="caution">
    <text evidence="2">The sequence shown here is derived from an EMBL/GenBank/DDBJ whole genome shotgun (WGS) entry which is preliminary data.</text>
</comment>
<evidence type="ECO:0000313" key="3">
    <source>
        <dbReference type="Proteomes" id="UP001500274"/>
    </source>
</evidence>
<organism evidence="2 3">
    <name type="scientific">Microbacterium binotii</name>
    <dbReference type="NCBI Taxonomy" id="462710"/>
    <lineage>
        <taxon>Bacteria</taxon>
        <taxon>Bacillati</taxon>
        <taxon>Actinomycetota</taxon>
        <taxon>Actinomycetes</taxon>
        <taxon>Micrococcales</taxon>
        <taxon>Microbacteriaceae</taxon>
        <taxon>Microbacterium</taxon>
    </lineage>
</organism>
<dbReference type="Gene3D" id="3.40.50.1820">
    <property type="entry name" value="alpha/beta hydrolase"/>
    <property type="match status" value="1"/>
</dbReference>
<sequence>MTAASAPVVEVRRVACGTAYTRVSSIRAEGERSFVLVAGIGVAATYFERLAPQLNEFGAVHALDLPGFGGVPHPEFAMSIAQYADAVEAVLDELALKDPVLVGHSMGTQVVSEVARRRPEISTLVLIGPVVDPAARRLPSLTLRFLRSTWHEPLKIKVLAVGAYLLCGPRWFLRVLPEMMRFPIEELFADIRAHTLVIRGEHDAVVPRAWVERAAREIPFASTWEIGGAAHSVMHGHAEGVARLCVAFARTPRDTDGELNLMSDAEAETPEPRPTSLSTAFRAFSARFVEFVGVLRRDDREVARGKTAHARVMQQEQD</sequence>
<dbReference type="Proteomes" id="UP001500274">
    <property type="component" value="Unassembled WGS sequence"/>
</dbReference>
<proteinExistence type="predicted"/>
<evidence type="ECO:0000259" key="1">
    <source>
        <dbReference type="Pfam" id="PF12697"/>
    </source>
</evidence>
<dbReference type="SUPFAM" id="SSF53474">
    <property type="entry name" value="alpha/beta-Hydrolases"/>
    <property type="match status" value="1"/>
</dbReference>
<keyword evidence="3" id="KW-1185">Reference proteome</keyword>
<dbReference type="RefSeq" id="WP_344229494.1">
    <property type="nucleotide sequence ID" value="NZ_BAAARI010000014.1"/>
</dbReference>
<gene>
    <name evidence="2" type="ORF">GCM10009862_22260</name>
</gene>
<dbReference type="EMBL" id="BAAARI010000014">
    <property type="protein sequence ID" value="GAA2582690.1"/>
    <property type="molecule type" value="Genomic_DNA"/>
</dbReference>
<reference evidence="2 3" key="1">
    <citation type="journal article" date="2019" name="Int. J. Syst. Evol. Microbiol.">
        <title>The Global Catalogue of Microorganisms (GCM) 10K type strain sequencing project: providing services to taxonomists for standard genome sequencing and annotation.</title>
        <authorList>
            <consortium name="The Broad Institute Genomics Platform"/>
            <consortium name="The Broad Institute Genome Sequencing Center for Infectious Disease"/>
            <person name="Wu L."/>
            <person name="Ma J."/>
        </authorList>
    </citation>
    <scope>NUCLEOTIDE SEQUENCE [LARGE SCALE GENOMIC DNA]</scope>
    <source>
        <strain evidence="2 3">JCM 16365</strain>
    </source>
</reference>
<evidence type="ECO:0000313" key="2">
    <source>
        <dbReference type="EMBL" id="GAA2582690.1"/>
    </source>
</evidence>
<name>A0ABN3PF50_9MICO</name>
<dbReference type="Pfam" id="PF12697">
    <property type="entry name" value="Abhydrolase_6"/>
    <property type="match status" value="1"/>
</dbReference>
<dbReference type="GO" id="GO:0016787">
    <property type="term" value="F:hydrolase activity"/>
    <property type="evidence" value="ECO:0007669"/>
    <property type="project" value="UniProtKB-KW"/>
</dbReference>
<keyword evidence="2" id="KW-0378">Hydrolase</keyword>
<dbReference type="InterPro" id="IPR000073">
    <property type="entry name" value="AB_hydrolase_1"/>
</dbReference>
<dbReference type="PANTHER" id="PTHR43194">
    <property type="entry name" value="HYDROLASE ALPHA/BETA FOLD FAMILY"/>
    <property type="match status" value="1"/>
</dbReference>
<dbReference type="InterPro" id="IPR050228">
    <property type="entry name" value="Carboxylesterase_BioH"/>
</dbReference>
<dbReference type="InterPro" id="IPR029058">
    <property type="entry name" value="AB_hydrolase_fold"/>
</dbReference>
<protein>
    <submittedName>
        <fullName evidence="2">Alpha/beta hydrolase</fullName>
    </submittedName>
</protein>